<accession>A0ABV1KF97</accession>
<dbReference type="Gene3D" id="2.40.110.10">
    <property type="entry name" value="Butyryl-CoA Dehydrogenase, subunit A, domain 2"/>
    <property type="match status" value="1"/>
</dbReference>
<dbReference type="EMBL" id="JBEDNQ010000008">
    <property type="protein sequence ID" value="MEQ3552846.1"/>
    <property type="molecule type" value="Genomic_DNA"/>
</dbReference>
<dbReference type="PANTHER" id="PTHR48083">
    <property type="entry name" value="MEDIUM-CHAIN SPECIFIC ACYL-COA DEHYDROGENASE, MITOCHONDRIAL-RELATED"/>
    <property type="match status" value="1"/>
</dbReference>
<dbReference type="RefSeq" id="WP_349299911.1">
    <property type="nucleotide sequence ID" value="NZ_JBEDNQ010000008.1"/>
</dbReference>
<dbReference type="Proteomes" id="UP001494902">
    <property type="component" value="Unassembled WGS sequence"/>
</dbReference>
<dbReference type="PANTHER" id="PTHR48083:SF19">
    <property type="entry name" value="FLAVIN-DEPENDENT MONOOXYGENASE, OXYGENASE SUBUNIT HSAA"/>
    <property type="match status" value="1"/>
</dbReference>
<name>A0ABV1KF97_9PSEU</name>
<dbReference type="InterPro" id="IPR037069">
    <property type="entry name" value="AcylCoA_DH/ox_N_sf"/>
</dbReference>
<sequence>MTTVQPVFTSELVDRARRLGPLIAKDAVQGDRDRRLTDDVVEALTGATLFDLSVPRAYGGPELPVRSVIEVSAAVAESDGAAGWVTAIYNSCAWMAALFPEQARQEVFGGDPRRVAGVVAGDARTSPVDGGYRVSGRWPYNSGSWHADWAVLGIPLTGDDGTVLDQALALVPMSQCRIEDTWDVAGMRGTASNTLVVDDVVVPVHRTFSVSGALRDEHVLGPGSPYRSAFLPYVSVVLTGPLLGLGRAALSLVTAKAQSKAVAYTTYQRQADSVAFQLAVAEAATSLDTARLHALRAADDVHVAAQQGEVLPELVRMRVRADISRCVQSVLSAVDGLVSAHGSGSFAIPNRLQRIWRDVSTGGRHAVLAPALGYELYGKALLDVPNTTSPFA</sequence>
<dbReference type="InterPro" id="IPR009100">
    <property type="entry name" value="AcylCoA_DH/oxidase_NM_dom_sf"/>
</dbReference>
<dbReference type="Gene3D" id="1.10.540.10">
    <property type="entry name" value="Acyl-CoA dehydrogenase/oxidase, N-terminal domain"/>
    <property type="match status" value="1"/>
</dbReference>
<dbReference type="Gene3D" id="1.20.140.10">
    <property type="entry name" value="Butyryl-CoA Dehydrogenase, subunit A, domain 3"/>
    <property type="match status" value="1"/>
</dbReference>
<dbReference type="InterPro" id="IPR046373">
    <property type="entry name" value="Acyl-CoA_Oxase/DH_mid-dom_sf"/>
</dbReference>
<reference evidence="3 4" key="1">
    <citation type="submission" date="2024-03" db="EMBL/GenBank/DDBJ databases">
        <title>Draft genome sequence of Pseudonocardia nematodicida JCM 31783.</title>
        <authorList>
            <person name="Butdee W."/>
            <person name="Duangmal K."/>
        </authorList>
    </citation>
    <scope>NUCLEOTIDE SEQUENCE [LARGE SCALE GENOMIC DNA]</scope>
    <source>
        <strain evidence="3 4">JCM 31783</strain>
    </source>
</reference>
<feature type="domain" description="Acyl-CoA dehydrogenase C-terminal" evidence="2">
    <location>
        <begin position="239"/>
        <end position="368"/>
    </location>
</feature>
<dbReference type="PIRSF" id="PIRSF016578">
    <property type="entry name" value="HsaA"/>
    <property type="match status" value="1"/>
</dbReference>
<evidence type="ECO:0000256" key="1">
    <source>
        <dbReference type="ARBA" id="ARBA00023002"/>
    </source>
</evidence>
<keyword evidence="4" id="KW-1185">Reference proteome</keyword>
<dbReference type="Pfam" id="PF08028">
    <property type="entry name" value="Acyl-CoA_dh_2"/>
    <property type="match status" value="1"/>
</dbReference>
<dbReference type="InterPro" id="IPR050741">
    <property type="entry name" value="Acyl-CoA_dehydrogenase"/>
</dbReference>
<evidence type="ECO:0000259" key="2">
    <source>
        <dbReference type="Pfam" id="PF08028"/>
    </source>
</evidence>
<organism evidence="3 4">
    <name type="scientific">Pseudonocardia nematodicida</name>
    <dbReference type="NCBI Taxonomy" id="1206997"/>
    <lineage>
        <taxon>Bacteria</taxon>
        <taxon>Bacillati</taxon>
        <taxon>Actinomycetota</taxon>
        <taxon>Actinomycetes</taxon>
        <taxon>Pseudonocardiales</taxon>
        <taxon>Pseudonocardiaceae</taxon>
        <taxon>Pseudonocardia</taxon>
    </lineage>
</organism>
<evidence type="ECO:0000313" key="4">
    <source>
        <dbReference type="Proteomes" id="UP001494902"/>
    </source>
</evidence>
<keyword evidence="1" id="KW-0560">Oxidoreductase</keyword>
<dbReference type="SUPFAM" id="SSF56645">
    <property type="entry name" value="Acyl-CoA dehydrogenase NM domain-like"/>
    <property type="match status" value="1"/>
</dbReference>
<dbReference type="InterPro" id="IPR036250">
    <property type="entry name" value="AcylCo_DH-like_C"/>
</dbReference>
<evidence type="ECO:0000313" key="3">
    <source>
        <dbReference type="EMBL" id="MEQ3552846.1"/>
    </source>
</evidence>
<protein>
    <submittedName>
        <fullName evidence="3">Oxidoreductase</fullName>
    </submittedName>
</protein>
<gene>
    <name evidence="3" type="ORF">WIS52_20455</name>
</gene>
<proteinExistence type="predicted"/>
<comment type="caution">
    <text evidence="3">The sequence shown here is derived from an EMBL/GenBank/DDBJ whole genome shotgun (WGS) entry which is preliminary data.</text>
</comment>
<dbReference type="SUPFAM" id="SSF47203">
    <property type="entry name" value="Acyl-CoA dehydrogenase C-terminal domain-like"/>
    <property type="match status" value="1"/>
</dbReference>
<dbReference type="InterPro" id="IPR013107">
    <property type="entry name" value="Acyl-CoA_DH_C"/>
</dbReference>